<evidence type="ECO:0000313" key="2">
    <source>
        <dbReference type="Proteomes" id="UP001304243"/>
    </source>
</evidence>
<reference evidence="1 2" key="1">
    <citation type="submission" date="2022-11" db="EMBL/GenBank/DDBJ databases">
        <title>Mucor velutinosus strain NIH1002 WGS.</title>
        <authorList>
            <person name="Subramanian P."/>
            <person name="Mullikin J.C."/>
            <person name="Segre J.A."/>
            <person name="Zelazny A.M."/>
        </authorList>
    </citation>
    <scope>NUCLEOTIDE SEQUENCE [LARGE SCALE GENOMIC DNA]</scope>
    <source>
        <strain evidence="1 2">NIH1002</strain>
    </source>
</reference>
<proteinExistence type="predicted"/>
<dbReference type="Proteomes" id="UP001304243">
    <property type="component" value="Unassembled WGS sequence"/>
</dbReference>
<dbReference type="RefSeq" id="XP_064680779.1">
    <property type="nucleotide sequence ID" value="XM_064825402.1"/>
</dbReference>
<gene>
    <name evidence="1" type="ORF">ATC70_006121</name>
</gene>
<dbReference type="AlphaFoldDB" id="A0AAN7DB65"/>
<keyword evidence="2" id="KW-1185">Reference proteome</keyword>
<dbReference type="GeneID" id="89949807"/>
<evidence type="ECO:0000313" key="1">
    <source>
        <dbReference type="EMBL" id="KAK4514113.1"/>
    </source>
</evidence>
<comment type="caution">
    <text evidence="1">The sequence shown here is derived from an EMBL/GenBank/DDBJ whole genome shotgun (WGS) entry which is preliminary data.</text>
</comment>
<dbReference type="EMBL" id="JASEJX010000016">
    <property type="protein sequence ID" value="KAK4514113.1"/>
    <property type="molecule type" value="Genomic_DNA"/>
</dbReference>
<organism evidence="1 2">
    <name type="scientific">Mucor velutinosus</name>
    <dbReference type="NCBI Taxonomy" id="708070"/>
    <lineage>
        <taxon>Eukaryota</taxon>
        <taxon>Fungi</taxon>
        <taxon>Fungi incertae sedis</taxon>
        <taxon>Mucoromycota</taxon>
        <taxon>Mucoromycotina</taxon>
        <taxon>Mucoromycetes</taxon>
        <taxon>Mucorales</taxon>
        <taxon>Mucorineae</taxon>
        <taxon>Mucoraceae</taxon>
        <taxon>Mucor</taxon>
    </lineage>
</organism>
<protein>
    <submittedName>
        <fullName evidence="1">Uncharacterized protein</fullName>
    </submittedName>
</protein>
<name>A0AAN7DB65_9FUNG</name>
<accession>A0AAN7DB65</accession>
<sequence>MSQPVLVAEVKRIILSIKDDTDVVYWSYFVSAAKDQIVASCNLFETQEKCRSHWVRLFSNNVEKLGYQANFGLDDWFIIEREIEANSAAMLSLSATSTSPPTSVSIPPPISTRVPLQSSQQMMISPPAQSTSSPSVRSASTLGTLLSEDEREAALSTYSEMQDEKKWKLKSGRCVEDVMANVVRTQVYDHPVLHCILDMTDRNWKGIFSQDEIQELNEIVNLEIQYPELPSDMVDFMKKLPTTSSLGDIYNHLETQYLDYYSQQHLIWIKTQVQSAIQLFKRHYFPINDQSERDICAKVWSMISSAFDDSSMTVRMEKASLASKETNNKKRKMALIDSMVRKQSPLVPDMSILYGTQEFAFVEAAKTNNDTKELVEGGKKMPPADVISI</sequence>